<sequence>MALSLLFIFAVVAFVTGFWGLGVLLLALLLLAAVGIAYFGLQTARRGVRQGQQQLQRVQGELGQVQEQAQQQAARRELARLWNRFAPQLPAEARPALRATITAADRALNAVDDELPGRERYEVQQAATQDLPALLELHQRSGGNTAELLQSLALIEQRMRQIAVQLQEERRREAAAQREYLNSKYAGDLLDSDPHQP</sequence>
<keyword evidence="2" id="KW-1133">Transmembrane helix</keyword>
<feature type="transmembrane region" description="Helical" evidence="2">
    <location>
        <begin position="23"/>
        <end position="41"/>
    </location>
</feature>
<dbReference type="EMBL" id="BNAL01000011">
    <property type="protein sequence ID" value="GHG01031.1"/>
    <property type="molecule type" value="Genomic_DNA"/>
</dbReference>
<accession>A0ABQ3K2G9</accession>
<proteinExistence type="predicted"/>
<evidence type="ECO:0000313" key="3">
    <source>
        <dbReference type="EMBL" id="GHG01031.1"/>
    </source>
</evidence>
<evidence type="ECO:0008006" key="5">
    <source>
        <dbReference type="Google" id="ProtNLM"/>
    </source>
</evidence>
<name>A0ABQ3K2G9_9DEIO</name>
<feature type="coiled-coil region" evidence="1">
    <location>
        <begin position="152"/>
        <end position="179"/>
    </location>
</feature>
<keyword evidence="2" id="KW-0472">Membrane</keyword>
<keyword evidence="4" id="KW-1185">Reference proteome</keyword>
<keyword evidence="2" id="KW-0812">Transmembrane</keyword>
<keyword evidence="1" id="KW-0175">Coiled coil</keyword>
<reference evidence="4" key="1">
    <citation type="journal article" date="2019" name="Int. J. Syst. Evol. Microbiol.">
        <title>The Global Catalogue of Microorganisms (GCM) 10K type strain sequencing project: providing services to taxonomists for standard genome sequencing and annotation.</title>
        <authorList>
            <consortium name="The Broad Institute Genomics Platform"/>
            <consortium name="The Broad Institute Genome Sequencing Center for Infectious Disease"/>
            <person name="Wu L."/>
            <person name="Ma J."/>
        </authorList>
    </citation>
    <scope>NUCLEOTIDE SEQUENCE [LARGE SCALE GENOMIC DNA]</scope>
    <source>
        <strain evidence="4">CGMCC 1.18439</strain>
    </source>
</reference>
<organism evidence="3 4">
    <name type="scientific">Deinococcus piscis</name>
    <dbReference type="NCBI Taxonomy" id="394230"/>
    <lineage>
        <taxon>Bacteria</taxon>
        <taxon>Thermotogati</taxon>
        <taxon>Deinococcota</taxon>
        <taxon>Deinococci</taxon>
        <taxon>Deinococcales</taxon>
        <taxon>Deinococcaceae</taxon>
        <taxon>Deinococcus</taxon>
    </lineage>
</organism>
<evidence type="ECO:0000313" key="4">
    <source>
        <dbReference type="Proteomes" id="UP000632154"/>
    </source>
</evidence>
<feature type="coiled-coil region" evidence="1">
    <location>
        <begin position="48"/>
        <end position="75"/>
    </location>
</feature>
<protein>
    <recommendedName>
        <fullName evidence="5">Secreted protein</fullName>
    </recommendedName>
</protein>
<evidence type="ECO:0000256" key="1">
    <source>
        <dbReference type="SAM" id="Coils"/>
    </source>
</evidence>
<gene>
    <name evidence="3" type="ORF">GCM10017783_11540</name>
</gene>
<dbReference type="Proteomes" id="UP000632154">
    <property type="component" value="Unassembled WGS sequence"/>
</dbReference>
<comment type="caution">
    <text evidence="3">The sequence shown here is derived from an EMBL/GenBank/DDBJ whole genome shotgun (WGS) entry which is preliminary data.</text>
</comment>
<evidence type="ECO:0000256" key="2">
    <source>
        <dbReference type="SAM" id="Phobius"/>
    </source>
</evidence>